<dbReference type="GO" id="GO:0009279">
    <property type="term" value="C:cell outer membrane"/>
    <property type="evidence" value="ECO:0007669"/>
    <property type="project" value="UniProtKB-SubCell"/>
</dbReference>
<keyword evidence="4" id="KW-1134">Transmembrane beta strand</keyword>
<dbReference type="InterPro" id="IPR051906">
    <property type="entry name" value="TolC-like"/>
</dbReference>
<evidence type="ECO:0000256" key="3">
    <source>
        <dbReference type="ARBA" id="ARBA00022448"/>
    </source>
</evidence>
<feature type="coiled-coil region" evidence="8">
    <location>
        <begin position="445"/>
        <end position="486"/>
    </location>
</feature>
<feature type="chain" id="PRO_5013648774" evidence="10">
    <location>
        <begin position="21"/>
        <end position="543"/>
    </location>
</feature>
<evidence type="ECO:0000256" key="9">
    <source>
        <dbReference type="SAM" id="MobiDB-lite"/>
    </source>
</evidence>
<comment type="caution">
    <text evidence="11">The sequence shown here is derived from an EMBL/GenBank/DDBJ whole genome shotgun (WGS) entry which is preliminary data.</text>
</comment>
<evidence type="ECO:0000313" key="12">
    <source>
        <dbReference type="Proteomes" id="UP000221024"/>
    </source>
</evidence>
<accession>A0A2H3P783</accession>
<dbReference type="Pfam" id="PF02321">
    <property type="entry name" value="OEP"/>
    <property type="match status" value="2"/>
</dbReference>
<keyword evidence="10" id="KW-0732">Signal</keyword>
<feature type="region of interest" description="Disordered" evidence="9">
    <location>
        <begin position="146"/>
        <end position="169"/>
    </location>
</feature>
<keyword evidence="6" id="KW-0472">Membrane</keyword>
<dbReference type="GO" id="GO:0015288">
    <property type="term" value="F:porin activity"/>
    <property type="evidence" value="ECO:0007669"/>
    <property type="project" value="TreeGrafter"/>
</dbReference>
<feature type="coiled-coil region" evidence="8">
    <location>
        <begin position="262"/>
        <end position="289"/>
    </location>
</feature>
<evidence type="ECO:0000313" key="11">
    <source>
        <dbReference type="EMBL" id="PEN08408.1"/>
    </source>
</evidence>
<dbReference type="GO" id="GO:0015562">
    <property type="term" value="F:efflux transmembrane transporter activity"/>
    <property type="evidence" value="ECO:0007669"/>
    <property type="project" value="InterPro"/>
</dbReference>
<evidence type="ECO:0000256" key="7">
    <source>
        <dbReference type="ARBA" id="ARBA00023237"/>
    </source>
</evidence>
<keyword evidence="8" id="KW-0175">Coiled coil</keyword>
<dbReference type="OrthoDB" id="367883at2"/>
<reference evidence="11 12" key="1">
    <citation type="submission" date="2017-10" db="EMBL/GenBank/DDBJ databases">
        <title>Draft genome of Longimonas halophila.</title>
        <authorList>
            <person name="Goh K.M."/>
            <person name="Shamsir M.S."/>
            <person name="Lim S.W."/>
        </authorList>
    </citation>
    <scope>NUCLEOTIDE SEQUENCE [LARGE SCALE GENOMIC DNA]</scope>
    <source>
        <strain evidence="11 12">KCTC 42399</strain>
    </source>
</reference>
<keyword evidence="7" id="KW-0998">Cell outer membrane</keyword>
<evidence type="ECO:0000256" key="4">
    <source>
        <dbReference type="ARBA" id="ARBA00022452"/>
    </source>
</evidence>
<dbReference type="Gene3D" id="1.20.1600.10">
    <property type="entry name" value="Outer membrane efflux proteins (OEP)"/>
    <property type="match status" value="1"/>
</dbReference>
<keyword evidence="3" id="KW-0813">Transport</keyword>
<sequence length="543" mass="60006">MTRFSLACAALCVCVGLVTAPGPVASAQDRPDRNALINEASSEAPAVLSLDEAVQIALVHNYALRQTRLDEETADVQVREAWGALIPSVTFNSSYTRSVRSPNPFAGSEAGGLFESLGFVDWLSFNEEARTDDNPDTQPISFPEFQEQQQQGLREAGISPSGSGNPFAVPNQFEAGITVSQVLFNASAFAAVRGADRLREIRDRGTDREEQLLIDEVRATYYQAVLARERARVTQQSVDRVQRTVREISQSVEQGTAPKFDRLSAEVELSNLRANLTDASNQAELAVNALKNVLGIPIDTPIVLDDDLDAPAAPEAIGEFTIESATDMALRHRPDLRQAQLAVELNEIDRSITRGGLFPTVSAFANANYVGSVPDSRTVTLSDPDDPFAFDQETRGFFDTAYWDQSVNVGLSLTWNIFDGNQTRRQVQQRTIAVEQARIDRERAREGVKLEVEQALRNLRAAQQRLDSQTENVERAELNYEYAQQRLQEGVARPIEEREASQQLDQARLNRLQAAFDYVSALSALETAVGRPLRSDPDATFQF</sequence>
<gene>
    <name evidence="11" type="ORF">CRI93_04655</name>
</gene>
<dbReference type="SUPFAM" id="SSF56954">
    <property type="entry name" value="Outer membrane efflux proteins (OEP)"/>
    <property type="match status" value="1"/>
</dbReference>
<feature type="signal peptide" evidence="10">
    <location>
        <begin position="1"/>
        <end position="20"/>
    </location>
</feature>
<comment type="subcellular location">
    <subcellularLocation>
        <location evidence="1">Cell outer membrane</location>
    </subcellularLocation>
</comment>
<evidence type="ECO:0000256" key="10">
    <source>
        <dbReference type="SAM" id="SignalP"/>
    </source>
</evidence>
<evidence type="ECO:0000256" key="1">
    <source>
        <dbReference type="ARBA" id="ARBA00004442"/>
    </source>
</evidence>
<evidence type="ECO:0000256" key="2">
    <source>
        <dbReference type="ARBA" id="ARBA00007613"/>
    </source>
</evidence>
<dbReference type="AlphaFoldDB" id="A0A2H3P783"/>
<evidence type="ECO:0000256" key="5">
    <source>
        <dbReference type="ARBA" id="ARBA00022692"/>
    </source>
</evidence>
<keyword evidence="12" id="KW-1185">Reference proteome</keyword>
<proteinExistence type="inferred from homology"/>
<comment type="similarity">
    <text evidence="2">Belongs to the outer membrane factor (OMF) (TC 1.B.17) family.</text>
</comment>
<dbReference type="Proteomes" id="UP000221024">
    <property type="component" value="Unassembled WGS sequence"/>
</dbReference>
<dbReference type="GO" id="GO:1990281">
    <property type="term" value="C:efflux pump complex"/>
    <property type="evidence" value="ECO:0007669"/>
    <property type="project" value="TreeGrafter"/>
</dbReference>
<protein>
    <submittedName>
        <fullName evidence="11">Transporter</fullName>
    </submittedName>
</protein>
<evidence type="ECO:0000256" key="6">
    <source>
        <dbReference type="ARBA" id="ARBA00023136"/>
    </source>
</evidence>
<dbReference type="PANTHER" id="PTHR30026">
    <property type="entry name" value="OUTER MEMBRANE PROTEIN TOLC"/>
    <property type="match status" value="1"/>
</dbReference>
<dbReference type="PANTHER" id="PTHR30026:SF20">
    <property type="entry name" value="OUTER MEMBRANE PROTEIN TOLC"/>
    <property type="match status" value="1"/>
</dbReference>
<organism evidence="11 12">
    <name type="scientific">Longimonas halophila</name>
    <dbReference type="NCBI Taxonomy" id="1469170"/>
    <lineage>
        <taxon>Bacteria</taxon>
        <taxon>Pseudomonadati</taxon>
        <taxon>Rhodothermota</taxon>
        <taxon>Rhodothermia</taxon>
        <taxon>Rhodothermales</taxon>
        <taxon>Salisaetaceae</taxon>
        <taxon>Longimonas</taxon>
    </lineage>
</organism>
<name>A0A2H3P783_9BACT</name>
<keyword evidence="5" id="KW-0812">Transmembrane</keyword>
<dbReference type="EMBL" id="PDEP01000003">
    <property type="protein sequence ID" value="PEN08408.1"/>
    <property type="molecule type" value="Genomic_DNA"/>
</dbReference>
<evidence type="ECO:0000256" key="8">
    <source>
        <dbReference type="SAM" id="Coils"/>
    </source>
</evidence>
<dbReference type="InterPro" id="IPR003423">
    <property type="entry name" value="OMP_efflux"/>
</dbReference>